<gene>
    <name evidence="2" type="ORF">TSUD_204620</name>
</gene>
<proteinExistence type="predicted"/>
<accession>A0A2Z6MBY4</accession>
<dbReference type="SUPFAM" id="SSF81383">
    <property type="entry name" value="F-box domain"/>
    <property type="match status" value="1"/>
</dbReference>
<dbReference type="PANTHER" id="PTHR31900">
    <property type="entry name" value="F-BOX/RNI SUPERFAMILY PROTEIN-RELATED"/>
    <property type="match status" value="1"/>
</dbReference>
<protein>
    <recommendedName>
        <fullName evidence="1">F-box domain-containing protein</fullName>
    </recommendedName>
</protein>
<sequence length="501" mass="57979">MQRNHENNGHHCLIEKMPQELLGHIISFLPTKEAVRTCILSTKWTNTWTILNRVDLDDSTLTENYIPICYLCKSNCKSFCYEIDNLEGTVCTNCYDYAGMNVSNRRCMDIDVFTNRKVVWDRRETEYISGVSRVILATKNLQEFSLVIHNRREENYHNTWIFGLLNKGIKIISIISLFYPLPLSRSTTLAVFNSDSLTNLTLNLHKFSSLKIPESMDLKNLRILKLFGIVFSGSRILKLPVLKEICLTNCIWTDGQLLIVKAPQLENVYVQQDANIDSLTFLHDQLDLSIQFETSCLKQFIYSGFGVLQKIHLPPRQRYSAVVTFQQCNWRVFKVEEHIPFLFMLLQGFTSVKDIHIEGMRSEVLKKAKETKMIPEFSMKTLKLISVSTKVIFFLMEKSPTLEHLVLKGIRVSEEDLNGFEVPYSLHSSLKEVKFEAFNNSDECKLNLILAEYFLKHGMMLEKMHFSQGGKNTNTHVEKKLTELVNKYKQDPHGFSLTLDD</sequence>
<dbReference type="PANTHER" id="PTHR31900:SF32">
    <property type="entry name" value="F-BOX_RNI_FBD-LIKE DOMAIN PROTEIN"/>
    <property type="match status" value="1"/>
</dbReference>
<dbReference type="InterPro" id="IPR050232">
    <property type="entry name" value="FBL13/AtMIF1-like"/>
</dbReference>
<name>A0A2Z6MBY4_TRISU</name>
<dbReference type="EMBL" id="DF973392">
    <property type="protein sequence ID" value="GAU29268.1"/>
    <property type="molecule type" value="Genomic_DNA"/>
</dbReference>
<dbReference type="CDD" id="cd22160">
    <property type="entry name" value="F-box_AtFBL13-like"/>
    <property type="match status" value="1"/>
</dbReference>
<dbReference type="InterPro" id="IPR036047">
    <property type="entry name" value="F-box-like_dom_sf"/>
</dbReference>
<keyword evidence="3" id="KW-1185">Reference proteome</keyword>
<evidence type="ECO:0000313" key="3">
    <source>
        <dbReference type="Proteomes" id="UP000242715"/>
    </source>
</evidence>
<evidence type="ECO:0000259" key="1">
    <source>
        <dbReference type="Pfam" id="PF00646"/>
    </source>
</evidence>
<dbReference type="InterPro" id="IPR053781">
    <property type="entry name" value="F-box_AtFBL13-like"/>
</dbReference>
<dbReference type="InterPro" id="IPR001810">
    <property type="entry name" value="F-box_dom"/>
</dbReference>
<dbReference type="AlphaFoldDB" id="A0A2Z6MBY4"/>
<feature type="domain" description="F-box" evidence="1">
    <location>
        <begin position="14"/>
        <end position="52"/>
    </location>
</feature>
<dbReference type="OrthoDB" id="612216at2759"/>
<reference evidence="3" key="1">
    <citation type="journal article" date="2017" name="Front. Plant Sci.">
        <title>Climate Clever Clovers: New Paradigm to Reduce the Environmental Footprint of Ruminants by Breeding Low Methanogenic Forages Utilizing Haplotype Variation.</title>
        <authorList>
            <person name="Kaur P."/>
            <person name="Appels R."/>
            <person name="Bayer P.E."/>
            <person name="Keeble-Gagnere G."/>
            <person name="Wang J."/>
            <person name="Hirakawa H."/>
            <person name="Shirasawa K."/>
            <person name="Vercoe P."/>
            <person name="Stefanova K."/>
            <person name="Durmic Z."/>
            <person name="Nichols P."/>
            <person name="Revell C."/>
            <person name="Isobe S.N."/>
            <person name="Edwards D."/>
            <person name="Erskine W."/>
        </authorList>
    </citation>
    <scope>NUCLEOTIDE SEQUENCE [LARGE SCALE GENOMIC DNA]</scope>
    <source>
        <strain evidence="3">cv. Daliak</strain>
    </source>
</reference>
<dbReference type="Pfam" id="PF00646">
    <property type="entry name" value="F-box"/>
    <property type="match status" value="1"/>
</dbReference>
<organism evidence="2 3">
    <name type="scientific">Trifolium subterraneum</name>
    <name type="common">Subterranean clover</name>
    <dbReference type="NCBI Taxonomy" id="3900"/>
    <lineage>
        <taxon>Eukaryota</taxon>
        <taxon>Viridiplantae</taxon>
        <taxon>Streptophyta</taxon>
        <taxon>Embryophyta</taxon>
        <taxon>Tracheophyta</taxon>
        <taxon>Spermatophyta</taxon>
        <taxon>Magnoliopsida</taxon>
        <taxon>eudicotyledons</taxon>
        <taxon>Gunneridae</taxon>
        <taxon>Pentapetalae</taxon>
        <taxon>rosids</taxon>
        <taxon>fabids</taxon>
        <taxon>Fabales</taxon>
        <taxon>Fabaceae</taxon>
        <taxon>Papilionoideae</taxon>
        <taxon>50 kb inversion clade</taxon>
        <taxon>NPAAA clade</taxon>
        <taxon>Hologalegina</taxon>
        <taxon>IRL clade</taxon>
        <taxon>Trifolieae</taxon>
        <taxon>Trifolium</taxon>
    </lineage>
</organism>
<dbReference type="Proteomes" id="UP000242715">
    <property type="component" value="Unassembled WGS sequence"/>
</dbReference>
<evidence type="ECO:0000313" key="2">
    <source>
        <dbReference type="EMBL" id="GAU29268.1"/>
    </source>
</evidence>